<dbReference type="AlphaFoldDB" id="A0A1A0W493"/>
<proteinExistence type="predicted"/>
<dbReference type="PANTHER" id="PTHR38436">
    <property type="entry name" value="POLYKETIDE CYCLASE SNOAL-LIKE DOMAIN"/>
    <property type="match status" value="1"/>
</dbReference>
<dbReference type="SUPFAM" id="SSF54427">
    <property type="entry name" value="NTF2-like"/>
    <property type="match status" value="1"/>
</dbReference>
<gene>
    <name evidence="1" type="ORF">A5779_25945</name>
</gene>
<dbReference type="Gene3D" id="3.10.450.50">
    <property type="match status" value="1"/>
</dbReference>
<evidence type="ECO:0008006" key="3">
    <source>
        <dbReference type="Google" id="ProtNLM"/>
    </source>
</evidence>
<comment type="caution">
    <text evidence="1">The sequence shown here is derived from an EMBL/GenBank/DDBJ whole genome shotgun (WGS) entry which is preliminary data.</text>
</comment>
<dbReference type="GO" id="GO:0030638">
    <property type="term" value="P:polyketide metabolic process"/>
    <property type="evidence" value="ECO:0007669"/>
    <property type="project" value="InterPro"/>
</dbReference>
<reference evidence="2" key="1">
    <citation type="submission" date="2016-06" db="EMBL/GenBank/DDBJ databases">
        <authorList>
            <person name="Sutton G."/>
            <person name="Brinkac L."/>
            <person name="Sanka R."/>
            <person name="Adams M."/>
            <person name="Lau E."/>
            <person name="Mehaffy C."/>
            <person name="Tameris M."/>
            <person name="Hatherill M."/>
            <person name="Hanekom W."/>
            <person name="Mahomed H."/>
            <person name="Mcshane H."/>
        </authorList>
    </citation>
    <scope>NUCLEOTIDE SEQUENCE [LARGE SCALE GENOMIC DNA]</scope>
    <source>
        <strain evidence="2">852002-10433_SCH5171157</strain>
    </source>
</reference>
<dbReference type="InterPro" id="IPR032710">
    <property type="entry name" value="NTF2-like_dom_sf"/>
</dbReference>
<accession>A0A1A0W493</accession>
<evidence type="ECO:0000313" key="2">
    <source>
        <dbReference type="Proteomes" id="UP000094008"/>
    </source>
</evidence>
<dbReference type="PANTHER" id="PTHR38436:SF1">
    <property type="entry name" value="ESTER CYCLASE"/>
    <property type="match status" value="1"/>
</dbReference>
<sequence length="155" mass="17146">MTPRKAGIMADDQNKAISRRIWEVFASGDLSELDDLVAPTAAFHDTQDPFGDQRGPEHMRSLMGMYRKSFSNMRFDIKMQLAEGDYVCTMIEAQGDNTGEIMGRPATGKHSRINLTDVDRIEDGKIAESWVTWDTLGMLQQLGLIPAGAQQAAPA</sequence>
<dbReference type="Pfam" id="PF07366">
    <property type="entry name" value="SnoaL"/>
    <property type="match status" value="1"/>
</dbReference>
<dbReference type="InterPro" id="IPR009959">
    <property type="entry name" value="Cyclase_SnoaL-like"/>
</dbReference>
<evidence type="ECO:0000313" key="1">
    <source>
        <dbReference type="EMBL" id="OBB90490.1"/>
    </source>
</evidence>
<dbReference type="EMBL" id="LZSY01000093">
    <property type="protein sequence ID" value="OBB90490.1"/>
    <property type="molecule type" value="Genomic_DNA"/>
</dbReference>
<name>A0A1A0W493_MYCPR</name>
<organism evidence="1 2">
    <name type="scientific">Mycolicibacterium peregrinum</name>
    <name type="common">Mycobacterium peregrinum</name>
    <dbReference type="NCBI Taxonomy" id="43304"/>
    <lineage>
        <taxon>Bacteria</taxon>
        <taxon>Bacillati</taxon>
        <taxon>Actinomycetota</taxon>
        <taxon>Actinomycetes</taxon>
        <taxon>Mycobacteriales</taxon>
        <taxon>Mycobacteriaceae</taxon>
        <taxon>Mycolicibacterium</taxon>
    </lineage>
</organism>
<dbReference type="Proteomes" id="UP000094008">
    <property type="component" value="Unassembled WGS sequence"/>
</dbReference>
<protein>
    <recommendedName>
        <fullName evidence="3">Ester cyclase</fullName>
    </recommendedName>
</protein>